<dbReference type="RefSeq" id="WP_088330819.1">
    <property type="nucleotide sequence ID" value="NZ_NBBJ01000001.1"/>
</dbReference>
<dbReference type="PANTHER" id="PTHR11908">
    <property type="entry name" value="XANTHINE DEHYDROGENASE"/>
    <property type="match status" value="1"/>
</dbReference>
<name>A0A245ZPU3_9SPHN</name>
<evidence type="ECO:0000313" key="4">
    <source>
        <dbReference type="Proteomes" id="UP000197783"/>
    </source>
</evidence>
<dbReference type="SUPFAM" id="SSF54665">
    <property type="entry name" value="CO dehydrogenase molybdoprotein N-domain-like"/>
    <property type="match status" value="1"/>
</dbReference>
<dbReference type="GO" id="GO:0005506">
    <property type="term" value="F:iron ion binding"/>
    <property type="evidence" value="ECO:0007669"/>
    <property type="project" value="InterPro"/>
</dbReference>
<keyword evidence="3" id="KW-0560">Oxidoreductase</keyword>
<dbReference type="EMBL" id="NBBJ01000001">
    <property type="protein sequence ID" value="OWK31753.1"/>
    <property type="molecule type" value="Genomic_DNA"/>
</dbReference>
<dbReference type="InterPro" id="IPR000674">
    <property type="entry name" value="Ald_Oxase/Xan_DH_a/b"/>
</dbReference>
<dbReference type="SMART" id="SM01008">
    <property type="entry name" value="Ald_Xan_dh_C"/>
    <property type="match status" value="1"/>
</dbReference>
<feature type="compositionally biased region" description="Polar residues" evidence="1">
    <location>
        <begin position="578"/>
        <end position="588"/>
    </location>
</feature>
<organism evidence="3 4">
    <name type="scientific">Sphingomonas mucosissima</name>
    <dbReference type="NCBI Taxonomy" id="370959"/>
    <lineage>
        <taxon>Bacteria</taxon>
        <taxon>Pseudomonadati</taxon>
        <taxon>Pseudomonadota</taxon>
        <taxon>Alphaproteobacteria</taxon>
        <taxon>Sphingomonadales</taxon>
        <taxon>Sphingomonadaceae</taxon>
        <taxon>Sphingomonas</taxon>
    </lineage>
</organism>
<accession>A0A245ZPU3</accession>
<comment type="caution">
    <text evidence="3">The sequence shown here is derived from an EMBL/GenBank/DDBJ whole genome shotgun (WGS) entry which is preliminary data.</text>
</comment>
<keyword evidence="4" id="KW-1185">Reference proteome</keyword>
<dbReference type="AlphaFoldDB" id="A0A245ZPU3"/>
<dbReference type="Gene3D" id="3.30.365.10">
    <property type="entry name" value="Aldehyde oxidase/xanthine dehydrogenase, molybdopterin binding domain"/>
    <property type="match status" value="4"/>
</dbReference>
<dbReference type="Pfam" id="PF20256">
    <property type="entry name" value="MoCoBD_2"/>
    <property type="match status" value="1"/>
</dbReference>
<reference evidence="3 4" key="1">
    <citation type="submission" date="2017-03" db="EMBL/GenBank/DDBJ databases">
        <title>Genome sequence of Sphingomonas mucosissima DSM 17494.</title>
        <authorList>
            <person name="Poehlein A."/>
            <person name="Wuebbeler J.H."/>
            <person name="Steinbuechel A."/>
            <person name="Daniel R."/>
        </authorList>
    </citation>
    <scope>NUCLEOTIDE SEQUENCE [LARGE SCALE GENOMIC DNA]</scope>
    <source>
        <strain evidence="3 4">DSM 17494</strain>
    </source>
</reference>
<dbReference type="GO" id="GO:0004854">
    <property type="term" value="F:xanthine dehydrogenase activity"/>
    <property type="evidence" value="ECO:0007669"/>
    <property type="project" value="UniProtKB-EC"/>
</dbReference>
<dbReference type="Pfam" id="PF02738">
    <property type="entry name" value="MoCoBD_1"/>
    <property type="match status" value="1"/>
</dbReference>
<evidence type="ECO:0000259" key="2">
    <source>
        <dbReference type="SMART" id="SM01008"/>
    </source>
</evidence>
<dbReference type="InterPro" id="IPR008274">
    <property type="entry name" value="AldOxase/xan_DH_MoCoBD1"/>
</dbReference>
<sequence length="734" mass="77758">MNDLAMDAPYRPAALDRAQQGLLGKPIDRYEAREKVSGAALYAFEQAPENTAYLAVVQSSIGRGRVTRVDAIEAEAAPGVIAVIHGDPRMPTGEGNSRAMSAIGKDEVFHYGQGVAIVVAETQEAARAAARLVQVSYEETPGRFDAAEVEIQQDHKLGFLPPVNRGDLDTALAAAEVVVDRTYTTPIHFPAALEPHATLAWWEGDKLTVRTSNQVIGGAKGTIATALGIDKDRVRVLAPYVGGGFGGKTGVGPEVIFAAIAAEKIGRPVKVALTRRQTAYMVHHRSPTTQRLRLGADHEGRISAIAHESVAYQNEDSAFLEPVPFGTLPLYAGEARRFRTDLARIDLPATGAVRAPGEAIGTFAVECAMDELAEELGLDPIELRRRNEPARDPTTGKRFSTRRLLDCYDNGARRFGWDQRAATPGSRREGEWLIGMGMAAALRGNFTVNAEAEVILGDDGRATVRTDMTDIGTGTYTILAQTVGDMLGLPIAAIDVVIGDTDLPPSAGSGGSFGAGSACAAAALACEDILAELGRRMNAAPEDMQLKDGVVTATDRSSPLADLVRGSPISAKGKTSPGKESQATSQASHGAQFAEVAVNAVTGEVRVRRMLGVFDIGRVLNEKTAKNQIIGGMVWGLAYALTEDGIVDPRNGRFVNPDFGEYHVAVNADVPQIEAYFIEEIDDSANPVGAKGVGELGIAGSGAAIVNAIYNATGVRIYDMPVTLDKLLPHLPPV</sequence>
<dbReference type="Pfam" id="PF01315">
    <property type="entry name" value="Ald_Xan_dh_C"/>
    <property type="match status" value="1"/>
</dbReference>
<dbReference type="InterPro" id="IPR036856">
    <property type="entry name" value="Ald_Oxase/Xan_DH_a/b_sf"/>
</dbReference>
<dbReference type="OrthoDB" id="8428274at2"/>
<dbReference type="Proteomes" id="UP000197783">
    <property type="component" value="Unassembled WGS sequence"/>
</dbReference>
<dbReference type="PANTHER" id="PTHR11908:SF123">
    <property type="entry name" value="ALDEHYDE OXIDOREDUCTASE MOLYBDENUM-BINDING SUBUNIT PAOC"/>
    <property type="match status" value="1"/>
</dbReference>
<dbReference type="InterPro" id="IPR046867">
    <property type="entry name" value="AldOxase/xan_DH_MoCoBD2"/>
</dbReference>
<dbReference type="Gene3D" id="3.90.1170.50">
    <property type="entry name" value="Aldehyde oxidase/xanthine dehydrogenase, a/b hammerhead"/>
    <property type="match status" value="1"/>
</dbReference>
<evidence type="ECO:0000313" key="3">
    <source>
        <dbReference type="EMBL" id="OWK31753.1"/>
    </source>
</evidence>
<protein>
    <submittedName>
        <fullName evidence="3">Xanthine dehydrogenase molybdenum-binding subunit</fullName>
        <ecNumber evidence="3">1.17.1.4</ecNumber>
    </submittedName>
</protein>
<dbReference type="InterPro" id="IPR016208">
    <property type="entry name" value="Ald_Oxase/xanthine_DH-like"/>
</dbReference>
<dbReference type="EC" id="1.17.1.4" evidence="3"/>
<feature type="domain" description="Aldehyde oxidase/xanthine dehydrogenase a/b hammerhead" evidence="2">
    <location>
        <begin position="37"/>
        <end position="141"/>
    </location>
</feature>
<proteinExistence type="predicted"/>
<evidence type="ECO:0000256" key="1">
    <source>
        <dbReference type="SAM" id="MobiDB-lite"/>
    </source>
</evidence>
<dbReference type="SUPFAM" id="SSF56003">
    <property type="entry name" value="Molybdenum cofactor-binding domain"/>
    <property type="match status" value="1"/>
</dbReference>
<dbReference type="InterPro" id="IPR037165">
    <property type="entry name" value="AldOxase/xan_DH_Mopterin-bd_sf"/>
</dbReference>
<feature type="region of interest" description="Disordered" evidence="1">
    <location>
        <begin position="562"/>
        <end position="588"/>
    </location>
</feature>
<gene>
    <name evidence="3" type="primary">xdhA_1</name>
    <name evidence="3" type="ORF">SPMU_00710</name>
</gene>